<proteinExistence type="inferred from homology"/>
<evidence type="ECO:0000256" key="1">
    <source>
        <dbReference type="ARBA" id="ARBA00009991"/>
    </source>
</evidence>
<feature type="compositionally biased region" description="Basic and acidic residues" evidence="6">
    <location>
        <begin position="111"/>
        <end position="120"/>
    </location>
</feature>
<dbReference type="GO" id="GO:0005737">
    <property type="term" value="C:cytoplasm"/>
    <property type="evidence" value="ECO:0007669"/>
    <property type="project" value="TreeGrafter"/>
</dbReference>
<keyword evidence="4 5" id="KW-0012">Acyltransferase</keyword>
<comment type="function">
    <text evidence="5">Involved in the post-translational conjugation of arginine to the N-terminal aspartate or glutamate of a protein. This arginylation is required for degradation of the protein via the ubiquitin pathway.</text>
</comment>
<dbReference type="EC" id="2.3.2.8" evidence="5"/>
<dbReference type="GO" id="GO:0004057">
    <property type="term" value="F:arginyl-tRNA--protein transferase activity"/>
    <property type="evidence" value="ECO:0007669"/>
    <property type="project" value="UniProtKB-EC"/>
</dbReference>
<gene>
    <name evidence="9" type="primary">ATE1_2</name>
    <name evidence="9" type="ORF">BG006_007745</name>
</gene>
<dbReference type="AlphaFoldDB" id="A0A9P5STM8"/>
<evidence type="ECO:0000256" key="6">
    <source>
        <dbReference type="SAM" id="MobiDB-lite"/>
    </source>
</evidence>
<evidence type="ECO:0000256" key="4">
    <source>
        <dbReference type="ARBA" id="ARBA00023315"/>
    </source>
</evidence>
<keyword evidence="3 5" id="KW-0833">Ubl conjugation pathway</keyword>
<dbReference type="PIRSF" id="PIRSF037207">
    <property type="entry name" value="ATE1_euk"/>
    <property type="match status" value="1"/>
</dbReference>
<evidence type="ECO:0000256" key="5">
    <source>
        <dbReference type="PIRNR" id="PIRNR037207"/>
    </source>
</evidence>
<evidence type="ECO:0000256" key="3">
    <source>
        <dbReference type="ARBA" id="ARBA00022786"/>
    </source>
</evidence>
<feature type="region of interest" description="Disordered" evidence="6">
    <location>
        <begin position="111"/>
        <end position="146"/>
    </location>
</feature>
<feature type="domain" description="N-end rule aminoacyl transferase C-terminal" evidence="8">
    <location>
        <begin position="186"/>
        <end position="333"/>
    </location>
</feature>
<evidence type="ECO:0000259" key="8">
    <source>
        <dbReference type="Pfam" id="PF04377"/>
    </source>
</evidence>
<accession>A0A9P5STM8</accession>
<dbReference type="Pfam" id="PF04377">
    <property type="entry name" value="ATE_C"/>
    <property type="match status" value="1"/>
</dbReference>
<evidence type="ECO:0000259" key="7">
    <source>
        <dbReference type="Pfam" id="PF04376"/>
    </source>
</evidence>
<feature type="region of interest" description="Disordered" evidence="6">
    <location>
        <begin position="381"/>
        <end position="459"/>
    </location>
</feature>
<comment type="catalytic activity">
    <reaction evidence="5">
        <text>an N-terminal L-alpha-aminoacyl-[protein] + L-arginyl-tRNA(Arg) = an N-terminal L-arginyl-L-aminoacyl-[protein] + tRNA(Arg) + H(+)</text>
        <dbReference type="Rhea" id="RHEA:10208"/>
        <dbReference type="Rhea" id="RHEA-COMP:9658"/>
        <dbReference type="Rhea" id="RHEA-COMP:9673"/>
        <dbReference type="Rhea" id="RHEA-COMP:10636"/>
        <dbReference type="Rhea" id="RHEA-COMP:10638"/>
        <dbReference type="ChEBI" id="CHEBI:15378"/>
        <dbReference type="ChEBI" id="CHEBI:78442"/>
        <dbReference type="ChEBI" id="CHEBI:78513"/>
        <dbReference type="ChEBI" id="CHEBI:78597"/>
        <dbReference type="ChEBI" id="CHEBI:83562"/>
        <dbReference type="EC" id="2.3.2.8"/>
    </reaction>
</comment>
<name>A0A9P5STM8_9FUNG</name>
<evidence type="ECO:0000313" key="9">
    <source>
        <dbReference type="EMBL" id="KAF9338260.1"/>
    </source>
</evidence>
<dbReference type="InterPro" id="IPR007471">
    <property type="entry name" value="N-end_Aminoacyl_Trfase_N"/>
</dbReference>
<evidence type="ECO:0000256" key="2">
    <source>
        <dbReference type="ARBA" id="ARBA00022679"/>
    </source>
</evidence>
<comment type="similarity">
    <text evidence="1 5">Belongs to the R-transferase family.</text>
</comment>
<feature type="domain" description="N-end aminoacyl transferase N-terminal" evidence="7">
    <location>
        <begin position="17"/>
        <end position="87"/>
    </location>
</feature>
<sequence>MSDPYSIIKPIGFTVASCGYCGSENSARVYGAFAFKLTCQDYQDLVNRGWRRHGLYLYRPNLRDSCCRQYTIRLNTSDFAPSKGQRRTIARLNRYIKNQYVPLKITQEAREDALPEEHHSHSPSPEPNILDSVRARRKSVSPPLGKPESWHADFIQSVHAADFDKMEGAGWKQFKVTLEPAVFSEEKFDLYCQYQKGIHGVDPASLSRESFEASVARTPLQIHTTPTFTGDNSIGFSGYGTYHHCYYIDGKLVAIAVLDILPESISSDYFCYDPSLSCLSLGKYSTLREIALAQEIKAMDGYGAMEYYTMGHHVESAPKTHYKSTYHPSYLLDPETCGWVPFEKCVNILKSKKYFSFSQLDLFEPRVKGLLITMKAEKRIKSKEPEQASPMDIDDQDMVDSQVQDRDHSESTNSDSSHKRKRDPDSLRPMDYMRSGKRPSLTHPPASTPPPGMMDPNEVTNSDLSQLVIFEHGKAMMLTDSETFKTNKDISSSMRDYYSAVGHTLAPRMLVFAN</sequence>
<dbReference type="Proteomes" id="UP000696485">
    <property type="component" value="Unassembled WGS sequence"/>
</dbReference>
<keyword evidence="2 5" id="KW-0808">Transferase</keyword>
<dbReference type="PANTHER" id="PTHR21367">
    <property type="entry name" value="ARGININE-TRNA-PROTEIN TRANSFERASE 1"/>
    <property type="match status" value="1"/>
</dbReference>
<dbReference type="PANTHER" id="PTHR21367:SF1">
    <property type="entry name" value="ARGINYL-TRNA--PROTEIN TRANSFERASE 1"/>
    <property type="match status" value="1"/>
</dbReference>
<protein>
    <recommendedName>
        <fullName evidence="5">Arginyl-tRNA--protein transferase 1</fullName>
        <shortName evidence="5">Arginyltransferase 1</shortName>
        <shortName evidence="5">R-transferase 1</shortName>
        <ecNumber evidence="5">2.3.2.8</ecNumber>
    </recommendedName>
    <alternativeName>
        <fullName evidence="5">Arginine-tRNA--protein transferase 1</fullName>
    </alternativeName>
</protein>
<dbReference type="InterPro" id="IPR007472">
    <property type="entry name" value="N-end_Aminoacyl_Trfase_C"/>
</dbReference>
<organism evidence="9 10">
    <name type="scientific">Podila minutissima</name>
    <dbReference type="NCBI Taxonomy" id="64525"/>
    <lineage>
        <taxon>Eukaryota</taxon>
        <taxon>Fungi</taxon>
        <taxon>Fungi incertae sedis</taxon>
        <taxon>Mucoromycota</taxon>
        <taxon>Mortierellomycotina</taxon>
        <taxon>Mortierellomycetes</taxon>
        <taxon>Mortierellales</taxon>
        <taxon>Mortierellaceae</taxon>
        <taxon>Podila</taxon>
    </lineage>
</organism>
<dbReference type="InterPro" id="IPR030700">
    <property type="entry name" value="N-end_Aminoacyl_Trfase"/>
</dbReference>
<comment type="caution">
    <text evidence="9">The sequence shown here is derived from an EMBL/GenBank/DDBJ whole genome shotgun (WGS) entry which is preliminary data.</text>
</comment>
<dbReference type="EMBL" id="JAAAUY010000005">
    <property type="protein sequence ID" value="KAF9338260.1"/>
    <property type="molecule type" value="Genomic_DNA"/>
</dbReference>
<dbReference type="InterPro" id="IPR017137">
    <property type="entry name" value="Arg-tRNA-P_Trfase_1_euk"/>
</dbReference>
<dbReference type="Pfam" id="PF04376">
    <property type="entry name" value="ATE_N"/>
    <property type="match status" value="1"/>
</dbReference>
<reference evidence="9" key="1">
    <citation type="journal article" date="2020" name="Fungal Divers.">
        <title>Resolving the Mortierellaceae phylogeny through synthesis of multi-gene phylogenetics and phylogenomics.</title>
        <authorList>
            <person name="Vandepol N."/>
            <person name="Liber J."/>
            <person name="Desiro A."/>
            <person name="Na H."/>
            <person name="Kennedy M."/>
            <person name="Barry K."/>
            <person name="Grigoriev I.V."/>
            <person name="Miller A.N."/>
            <person name="O'Donnell K."/>
            <person name="Stajich J.E."/>
            <person name="Bonito G."/>
        </authorList>
    </citation>
    <scope>NUCLEOTIDE SEQUENCE</scope>
    <source>
        <strain evidence="9">NVP1</strain>
    </source>
</reference>
<keyword evidence="10" id="KW-1185">Reference proteome</keyword>
<evidence type="ECO:0000313" key="10">
    <source>
        <dbReference type="Proteomes" id="UP000696485"/>
    </source>
</evidence>